<keyword evidence="3" id="KW-1185">Reference proteome</keyword>
<gene>
    <name evidence="2" type="ORF">GCM10007874_65410</name>
</gene>
<dbReference type="RefSeq" id="WP_284316451.1">
    <property type="nucleotide sequence ID" value="NZ_BSPC01000075.1"/>
</dbReference>
<evidence type="ECO:0008006" key="4">
    <source>
        <dbReference type="Google" id="ProtNLM"/>
    </source>
</evidence>
<evidence type="ECO:0000313" key="3">
    <source>
        <dbReference type="Proteomes" id="UP001156882"/>
    </source>
</evidence>
<comment type="caution">
    <text evidence="2">The sequence shown here is derived from an EMBL/GenBank/DDBJ whole genome shotgun (WGS) entry which is preliminary data.</text>
</comment>
<keyword evidence="1" id="KW-0812">Transmembrane</keyword>
<evidence type="ECO:0000313" key="2">
    <source>
        <dbReference type="EMBL" id="GLS23520.1"/>
    </source>
</evidence>
<dbReference type="Proteomes" id="UP001156882">
    <property type="component" value="Unassembled WGS sequence"/>
</dbReference>
<reference evidence="3" key="1">
    <citation type="journal article" date="2019" name="Int. J. Syst. Evol. Microbiol.">
        <title>The Global Catalogue of Microorganisms (GCM) 10K type strain sequencing project: providing services to taxonomists for standard genome sequencing and annotation.</title>
        <authorList>
            <consortium name="The Broad Institute Genomics Platform"/>
            <consortium name="The Broad Institute Genome Sequencing Center for Infectious Disease"/>
            <person name="Wu L."/>
            <person name="Ma J."/>
        </authorList>
    </citation>
    <scope>NUCLEOTIDE SEQUENCE [LARGE SCALE GENOMIC DNA]</scope>
    <source>
        <strain evidence="3">NBRC 101365</strain>
    </source>
</reference>
<proteinExistence type="predicted"/>
<protein>
    <recommendedName>
        <fullName evidence="4">DUF3592 domain-containing protein</fullName>
    </recommendedName>
</protein>
<dbReference type="EMBL" id="BSPC01000075">
    <property type="protein sequence ID" value="GLS23520.1"/>
    <property type="molecule type" value="Genomic_DNA"/>
</dbReference>
<feature type="transmembrane region" description="Helical" evidence="1">
    <location>
        <begin position="132"/>
        <end position="154"/>
    </location>
</feature>
<keyword evidence="1" id="KW-1133">Transmembrane helix</keyword>
<accession>A0ABQ6CUN9</accession>
<name>A0ABQ6CUN9_9HYPH</name>
<feature type="transmembrane region" description="Helical" evidence="1">
    <location>
        <begin position="22"/>
        <end position="41"/>
    </location>
</feature>
<keyword evidence="1" id="KW-0472">Membrane</keyword>
<sequence length="272" mass="29564">MDVLGAFPSRPLSVNRLGASRATGWSAVLAGLVLAGVVWWWQAEDLWRDYRISQHYEVASDAEISNARCRTYKAILTDCAATITTADGAQSRVSMTFVDFLAGDYETGVVRSLDDPKLLTLQLGVENMTDRVLTFLGFLGLFVAAAFGGLVMVLRTGALKRAVAVPSTMKPVIVDVLGQTRTWLNTTVKYRYSLDGKIRKAAGILGKNESPFFVDTGKSKALAVIPAAISAPILLDDQLEMLDLTTQERAAIRGVVSPPSGVDIGFDRSYRW</sequence>
<evidence type="ECO:0000256" key="1">
    <source>
        <dbReference type="SAM" id="Phobius"/>
    </source>
</evidence>
<organism evidence="2 3">
    <name type="scientific">Labrys miyagiensis</name>
    <dbReference type="NCBI Taxonomy" id="346912"/>
    <lineage>
        <taxon>Bacteria</taxon>
        <taxon>Pseudomonadati</taxon>
        <taxon>Pseudomonadota</taxon>
        <taxon>Alphaproteobacteria</taxon>
        <taxon>Hyphomicrobiales</taxon>
        <taxon>Xanthobacteraceae</taxon>
        <taxon>Labrys</taxon>
    </lineage>
</organism>